<evidence type="ECO:0000313" key="2">
    <source>
        <dbReference type="EMBL" id="BAN75906.1"/>
    </source>
</evidence>
<sequence length="526" mass="58506">MFSVFCVHSSPKGPVYAKAVLGLCCISTTGASRMRKTDAADAIKTILGETLSTRRYKRSALVPDGMARKSGAVFVCWSKDLLRAAQGVVMTSQEAVLDADGASHWTPNVFRYGTYERRGAKFGTIRGHVEKNLKAITTFVVDVDYPAGEKPDYADFDSSCFTIRHGAVLFEPTYILSTPHGYQAYYVMAAPVWIRRSGDGRYPALASAKHVSQAIRAAVAAQNPYTDTGANDFGFFRLPLSDNLVEVDEDARPAFAVLQAWSMSVEGQQQTKPTKLVSDQVHTQWFEALTQAQVPCAQGSGYGRNNTLLTLCLAQYASGVSEAEAFDYADQWSSFQRQPLRDSEVRAIVRSAYSGRYQGANMSYVRELCERYVPGTVIKSGAQAWSHFRKPRAQRQYSHQQEWAQDLLRLAERSTDRVLGHARFTYLQLQQALGISRQSLVRLLNALAKRAQMSIRRVRGRNGGVYLATARMIAKYVQSEKGTVQREPEQPSPQAESVQMTLQIIGIFDGAMRHIKWSHSPIHISS</sequence>
<dbReference type="Proteomes" id="UP000015560">
    <property type="component" value="Plasmid pLBCZ-1"/>
</dbReference>
<evidence type="ECO:0000313" key="3">
    <source>
        <dbReference type="Proteomes" id="UP000015560"/>
    </source>
</evidence>
<dbReference type="InterPro" id="IPR014820">
    <property type="entry name" value="PriCT_1"/>
</dbReference>
<protein>
    <submittedName>
        <fullName evidence="2">Replication protein</fullName>
    </submittedName>
</protein>
<dbReference type="AlphaFoldDB" id="A0AAD1EUE8"/>
<name>A0AAD1EUE8_LACCA</name>
<feature type="domain" description="Primase C-terminal 1" evidence="1">
    <location>
        <begin position="294"/>
        <end position="356"/>
    </location>
</feature>
<dbReference type="SMART" id="SM00942">
    <property type="entry name" value="PriCT_1"/>
    <property type="match status" value="1"/>
</dbReference>
<reference evidence="2 3" key="1">
    <citation type="journal article" date="2013" name="PLoS ONE">
        <title>Genomic Adaptation of the Lactobacillus casei Group.</title>
        <authorList>
            <person name="Toh H."/>
            <person name="Oshima K."/>
            <person name="Nakano A."/>
            <person name="Takahata M."/>
            <person name="Murakami M."/>
            <person name="Takaki T."/>
            <person name="Nishiyama H."/>
            <person name="Igimi S."/>
            <person name="Hattori M."/>
            <person name="Morita H."/>
        </authorList>
    </citation>
    <scope>NUCLEOTIDE SEQUENCE [LARGE SCALE GENOMIC DNA]</scope>
    <source>
        <strain evidence="2 3">ATCC 393</strain>
        <plasmid evidence="2">pLBCZ-1</plasmid>
    </source>
</reference>
<gene>
    <name evidence="2" type="ORF">LBCZ_P1-0001</name>
</gene>
<keyword evidence="2" id="KW-0614">Plasmid</keyword>
<geneLocation type="plasmid" evidence="3">
    <name>pLBCZ-1 DNA</name>
</geneLocation>
<evidence type="ECO:0000259" key="1">
    <source>
        <dbReference type="SMART" id="SM00942"/>
    </source>
</evidence>
<dbReference type="EMBL" id="AP012545">
    <property type="protein sequence ID" value="BAN75906.1"/>
    <property type="molecule type" value="Genomic_DNA"/>
</dbReference>
<dbReference type="Pfam" id="PF08708">
    <property type="entry name" value="PriCT_1"/>
    <property type="match status" value="1"/>
</dbReference>
<proteinExistence type="predicted"/>
<organism evidence="2 3">
    <name type="scientific">Lacticaseibacillus casei DSM 20011 = JCM 1134 = ATCC 393</name>
    <dbReference type="NCBI Taxonomy" id="1423732"/>
    <lineage>
        <taxon>Bacteria</taxon>
        <taxon>Bacillati</taxon>
        <taxon>Bacillota</taxon>
        <taxon>Bacilli</taxon>
        <taxon>Lactobacillales</taxon>
        <taxon>Lactobacillaceae</taxon>
        <taxon>Lacticaseibacillus</taxon>
    </lineage>
</organism>
<accession>A0AAD1EUE8</accession>